<feature type="transmembrane region" description="Helical" evidence="1">
    <location>
        <begin position="6"/>
        <end position="26"/>
    </location>
</feature>
<protein>
    <submittedName>
        <fullName evidence="2">Uncharacterized protein</fullName>
    </submittedName>
</protein>
<evidence type="ECO:0000313" key="2">
    <source>
        <dbReference type="EMBL" id="SFD38304.1"/>
    </source>
</evidence>
<accession>A0A1I1RVB2</accession>
<proteinExistence type="predicted"/>
<dbReference type="EMBL" id="FOLD01000023">
    <property type="protein sequence ID" value="SFD38304.1"/>
    <property type="molecule type" value="Genomic_DNA"/>
</dbReference>
<organism evidence="2 3">
    <name type="scientific">Massilia yuzhufengensis</name>
    <dbReference type="NCBI Taxonomy" id="1164594"/>
    <lineage>
        <taxon>Bacteria</taxon>
        <taxon>Pseudomonadati</taxon>
        <taxon>Pseudomonadota</taxon>
        <taxon>Betaproteobacteria</taxon>
        <taxon>Burkholderiales</taxon>
        <taxon>Oxalobacteraceae</taxon>
        <taxon>Telluria group</taxon>
        <taxon>Massilia</taxon>
    </lineage>
</organism>
<keyword evidence="3" id="KW-1185">Reference proteome</keyword>
<dbReference type="Proteomes" id="UP000198639">
    <property type="component" value="Unassembled WGS sequence"/>
</dbReference>
<reference evidence="3" key="1">
    <citation type="submission" date="2016-10" db="EMBL/GenBank/DDBJ databases">
        <authorList>
            <person name="Varghese N."/>
            <person name="Submissions S."/>
        </authorList>
    </citation>
    <scope>NUCLEOTIDE SEQUENCE [LARGE SCALE GENOMIC DNA]</scope>
    <source>
        <strain evidence="3">CGMCC 1.12041</strain>
    </source>
</reference>
<name>A0A1I1RVB2_9BURK</name>
<evidence type="ECO:0000256" key="1">
    <source>
        <dbReference type="SAM" id="Phobius"/>
    </source>
</evidence>
<keyword evidence="1" id="KW-1133">Transmembrane helix</keyword>
<dbReference type="AlphaFoldDB" id="A0A1I1RVB2"/>
<gene>
    <name evidence="2" type="ORF">SAMN05216204_12385</name>
</gene>
<sequence>MRLQLISGAVVLYTLVVMAWLCYVGIGATP</sequence>
<keyword evidence="1" id="KW-0472">Membrane</keyword>
<evidence type="ECO:0000313" key="3">
    <source>
        <dbReference type="Proteomes" id="UP000198639"/>
    </source>
</evidence>
<keyword evidence="1" id="KW-0812">Transmembrane</keyword>